<sequence>MVLKKTSFTLVKHFYLVIRQSLDKGDLPSAWKVAIIYKTGDQLSTGSHRPTNLTSVQCKVMEGIPKRAILDHLTTNNSVSPV</sequence>
<proteinExistence type="predicted"/>
<organism evidence="1 2">
    <name type="scientific">Clonorchis sinensis</name>
    <name type="common">Chinese liver fluke</name>
    <dbReference type="NCBI Taxonomy" id="79923"/>
    <lineage>
        <taxon>Eukaryota</taxon>
        <taxon>Metazoa</taxon>
        <taxon>Spiralia</taxon>
        <taxon>Lophotrochozoa</taxon>
        <taxon>Platyhelminthes</taxon>
        <taxon>Trematoda</taxon>
        <taxon>Digenea</taxon>
        <taxon>Opisthorchiida</taxon>
        <taxon>Opisthorchiata</taxon>
        <taxon>Opisthorchiidae</taxon>
        <taxon>Clonorchis</taxon>
    </lineage>
</organism>
<reference key="2">
    <citation type="submission" date="2011-10" db="EMBL/GenBank/DDBJ databases">
        <title>The genome and transcriptome sequence of Clonorchis sinensis provide insights into the carcinogenic liver fluke.</title>
        <authorList>
            <person name="Wang X."/>
            <person name="Huang Y."/>
            <person name="Chen W."/>
            <person name="Liu H."/>
            <person name="Guo L."/>
            <person name="Chen Y."/>
            <person name="Luo F."/>
            <person name="Zhou W."/>
            <person name="Sun J."/>
            <person name="Mao Q."/>
            <person name="Liang P."/>
            <person name="Zhou C."/>
            <person name="Tian Y."/>
            <person name="Men J."/>
            <person name="Lv X."/>
            <person name="Huang L."/>
            <person name="Zhou J."/>
            <person name="Hu Y."/>
            <person name="Li R."/>
            <person name="Zhang F."/>
            <person name="Lei H."/>
            <person name="Li X."/>
            <person name="Hu X."/>
            <person name="Liang C."/>
            <person name="Xu J."/>
            <person name="Wu Z."/>
            <person name="Yu X."/>
        </authorList>
    </citation>
    <scope>NUCLEOTIDE SEQUENCE</scope>
    <source>
        <strain>Henan</strain>
    </source>
</reference>
<keyword evidence="2" id="KW-1185">Reference proteome</keyword>
<evidence type="ECO:0000313" key="1">
    <source>
        <dbReference type="EMBL" id="GAA56498.1"/>
    </source>
</evidence>
<name>G7YU68_CLOSI</name>
<accession>G7YU68</accession>
<reference evidence="1" key="1">
    <citation type="journal article" date="2011" name="Genome Biol.">
        <title>The draft genome of the carcinogenic human liver fluke Clonorchis sinensis.</title>
        <authorList>
            <person name="Wang X."/>
            <person name="Chen W."/>
            <person name="Huang Y."/>
            <person name="Sun J."/>
            <person name="Men J."/>
            <person name="Liu H."/>
            <person name="Luo F."/>
            <person name="Guo L."/>
            <person name="Lv X."/>
            <person name="Deng C."/>
            <person name="Zhou C."/>
            <person name="Fan Y."/>
            <person name="Li X."/>
            <person name="Huang L."/>
            <person name="Hu Y."/>
            <person name="Liang C."/>
            <person name="Hu X."/>
            <person name="Xu J."/>
            <person name="Yu X."/>
        </authorList>
    </citation>
    <scope>NUCLEOTIDE SEQUENCE [LARGE SCALE GENOMIC DNA]</scope>
    <source>
        <strain evidence="1">Henan</strain>
    </source>
</reference>
<dbReference type="Proteomes" id="UP000008909">
    <property type="component" value="Unassembled WGS sequence"/>
</dbReference>
<dbReference type="EMBL" id="DF144275">
    <property type="protein sequence ID" value="GAA56498.1"/>
    <property type="molecule type" value="Genomic_DNA"/>
</dbReference>
<protein>
    <submittedName>
        <fullName evidence="1">Uncharacterized protein</fullName>
    </submittedName>
</protein>
<evidence type="ECO:0000313" key="2">
    <source>
        <dbReference type="Proteomes" id="UP000008909"/>
    </source>
</evidence>
<dbReference type="AlphaFoldDB" id="G7YU68"/>
<gene>
    <name evidence="1" type="ORF">CLF_111008</name>
</gene>